<dbReference type="STRING" id="522772.Dacet_1571"/>
<evidence type="ECO:0000256" key="2">
    <source>
        <dbReference type="ARBA" id="ARBA00005417"/>
    </source>
</evidence>
<proteinExistence type="inferred from homology"/>
<evidence type="ECO:0000256" key="7">
    <source>
        <dbReference type="ARBA" id="ARBA00023136"/>
    </source>
</evidence>
<name>D4H8J1_DENA2</name>
<comment type="subcellular location">
    <subcellularLocation>
        <location evidence="1">Cell inner membrane</location>
        <topology evidence="1">Peripheral membrane protein</topology>
    </subcellularLocation>
</comment>
<dbReference type="PANTHER" id="PTHR43297:SF2">
    <property type="entry name" value="DIPEPTIDE TRANSPORT ATP-BINDING PROTEIN DPPD"/>
    <property type="match status" value="1"/>
</dbReference>
<dbReference type="RefSeq" id="WP_013010854.1">
    <property type="nucleotide sequence ID" value="NC_013943.1"/>
</dbReference>
<dbReference type="OrthoDB" id="9802264at2"/>
<dbReference type="PANTHER" id="PTHR43297">
    <property type="entry name" value="OLIGOPEPTIDE TRANSPORT ATP-BINDING PROTEIN APPD"/>
    <property type="match status" value="1"/>
</dbReference>
<keyword evidence="4" id="KW-1003">Cell membrane</keyword>
<keyword evidence="5" id="KW-0547">Nucleotide-binding</keyword>
<feature type="domain" description="ABC transporter" evidence="8">
    <location>
        <begin position="4"/>
        <end position="242"/>
    </location>
</feature>
<evidence type="ECO:0000256" key="3">
    <source>
        <dbReference type="ARBA" id="ARBA00022448"/>
    </source>
</evidence>
<protein>
    <submittedName>
        <fullName evidence="9">ABC transporter related protein</fullName>
    </submittedName>
</protein>
<evidence type="ECO:0000256" key="6">
    <source>
        <dbReference type="ARBA" id="ARBA00022840"/>
    </source>
</evidence>
<dbReference type="EMBL" id="CP001968">
    <property type="protein sequence ID" value="ADD68340.1"/>
    <property type="molecule type" value="Genomic_DNA"/>
</dbReference>
<keyword evidence="6" id="KW-0067">ATP-binding</keyword>
<dbReference type="InterPro" id="IPR050388">
    <property type="entry name" value="ABC_Ni/Peptide_Import"/>
</dbReference>
<evidence type="ECO:0000256" key="4">
    <source>
        <dbReference type="ARBA" id="ARBA00022475"/>
    </source>
</evidence>
<dbReference type="GO" id="GO:0005524">
    <property type="term" value="F:ATP binding"/>
    <property type="evidence" value="ECO:0007669"/>
    <property type="project" value="UniProtKB-KW"/>
</dbReference>
<reference evidence="9 10" key="1">
    <citation type="journal article" date="2010" name="Stand. Genomic Sci.">
        <title>Complete genome sequence of Denitrovibrio acetiphilus type strain (N2460).</title>
        <authorList>
            <person name="Kiss H."/>
            <person name="Lang E."/>
            <person name="Lapidus A."/>
            <person name="Copeland A."/>
            <person name="Nolan M."/>
            <person name="Glavina Del Rio T."/>
            <person name="Chen F."/>
            <person name="Lucas S."/>
            <person name="Tice H."/>
            <person name="Cheng J.F."/>
            <person name="Han C."/>
            <person name="Goodwin L."/>
            <person name="Pitluck S."/>
            <person name="Liolios K."/>
            <person name="Pati A."/>
            <person name="Ivanova N."/>
            <person name="Mavromatis K."/>
            <person name="Chen A."/>
            <person name="Palaniappan K."/>
            <person name="Land M."/>
            <person name="Hauser L."/>
            <person name="Chang Y.J."/>
            <person name="Jeffries C.D."/>
            <person name="Detter J.C."/>
            <person name="Brettin T."/>
            <person name="Spring S."/>
            <person name="Rohde M."/>
            <person name="Goker M."/>
            <person name="Woyke T."/>
            <person name="Bristow J."/>
            <person name="Eisen J.A."/>
            <person name="Markowitz V."/>
            <person name="Hugenholtz P."/>
            <person name="Kyrpides N.C."/>
            <person name="Klenk H.P."/>
        </authorList>
    </citation>
    <scope>NUCLEOTIDE SEQUENCE [LARGE SCALE GENOMIC DNA]</scope>
    <source>
        <strain evidence="10">DSM 12809 / NBRC 114555 / N2460</strain>
    </source>
</reference>
<dbReference type="Proteomes" id="UP000002012">
    <property type="component" value="Chromosome"/>
</dbReference>
<keyword evidence="10" id="KW-1185">Reference proteome</keyword>
<dbReference type="SMART" id="SM00382">
    <property type="entry name" value="AAA"/>
    <property type="match status" value="1"/>
</dbReference>
<dbReference type="InterPro" id="IPR017871">
    <property type="entry name" value="ABC_transporter-like_CS"/>
</dbReference>
<organism evidence="9 10">
    <name type="scientific">Denitrovibrio acetiphilus (strain DSM 12809 / NBRC 114555 / N2460)</name>
    <dbReference type="NCBI Taxonomy" id="522772"/>
    <lineage>
        <taxon>Bacteria</taxon>
        <taxon>Pseudomonadati</taxon>
        <taxon>Deferribacterota</taxon>
        <taxon>Deferribacteres</taxon>
        <taxon>Deferribacterales</taxon>
        <taxon>Geovibrionaceae</taxon>
        <taxon>Denitrovibrio</taxon>
    </lineage>
</organism>
<dbReference type="GO" id="GO:0016887">
    <property type="term" value="F:ATP hydrolysis activity"/>
    <property type="evidence" value="ECO:0007669"/>
    <property type="project" value="InterPro"/>
</dbReference>
<dbReference type="eggNOG" id="COG0444">
    <property type="taxonomic scope" value="Bacteria"/>
</dbReference>
<dbReference type="PaxDb" id="522772-Dacet_1571"/>
<dbReference type="AlphaFoldDB" id="D4H8J1"/>
<comment type="similarity">
    <text evidence="2">Belongs to the ABC transporter superfamily.</text>
</comment>
<dbReference type="Pfam" id="PF00005">
    <property type="entry name" value="ABC_tran"/>
    <property type="match status" value="1"/>
</dbReference>
<dbReference type="KEGG" id="dap:Dacet_1571"/>
<dbReference type="FunCoup" id="D4H8J1">
    <property type="interactions" value="100"/>
</dbReference>
<accession>D4H8J1</accession>
<evidence type="ECO:0000313" key="10">
    <source>
        <dbReference type="Proteomes" id="UP000002012"/>
    </source>
</evidence>
<dbReference type="SUPFAM" id="SSF52540">
    <property type="entry name" value="P-loop containing nucleoside triphosphate hydrolases"/>
    <property type="match status" value="1"/>
</dbReference>
<dbReference type="GO" id="GO:0005886">
    <property type="term" value="C:plasma membrane"/>
    <property type="evidence" value="ECO:0007669"/>
    <property type="project" value="UniProtKB-SubCell"/>
</dbReference>
<dbReference type="InterPro" id="IPR003593">
    <property type="entry name" value="AAA+_ATPase"/>
</dbReference>
<dbReference type="InParanoid" id="D4H8J1"/>
<keyword evidence="3" id="KW-0813">Transport</keyword>
<evidence type="ECO:0000256" key="1">
    <source>
        <dbReference type="ARBA" id="ARBA00004417"/>
    </source>
</evidence>
<dbReference type="PROSITE" id="PS00211">
    <property type="entry name" value="ABC_TRANSPORTER_1"/>
    <property type="match status" value="1"/>
</dbReference>
<evidence type="ECO:0000259" key="8">
    <source>
        <dbReference type="PROSITE" id="PS50893"/>
    </source>
</evidence>
<sequence length="264" mass="28989">MNLLKVEKLNVETTLGKKIINDISFELSSGETVVLLGQSGCGKSVTSMAVQGLLPAGLIKTGGEVSICGKPFEPYMRGGYISMIMQAPATCFDQLFNMRSQFSDILSSNGKDSLCNDAYFCKIISEVELDTPMEILDSYPFQLSGGMLQRLMIALTLALGTKVIIADEPTSDLDISGQAEILKLIKRIRPKDSALLLITHDLSVAENMADRVLVMNNAELVDSFKVNELHDENRNSYTKSLVTSNRGLYQNDWDIDLEGCNAEM</sequence>
<keyword evidence="7" id="KW-0472">Membrane</keyword>
<evidence type="ECO:0000313" key="9">
    <source>
        <dbReference type="EMBL" id="ADD68340.1"/>
    </source>
</evidence>
<dbReference type="InterPro" id="IPR027417">
    <property type="entry name" value="P-loop_NTPase"/>
</dbReference>
<dbReference type="PROSITE" id="PS50893">
    <property type="entry name" value="ABC_TRANSPORTER_2"/>
    <property type="match status" value="1"/>
</dbReference>
<dbReference type="Gene3D" id="3.40.50.300">
    <property type="entry name" value="P-loop containing nucleotide triphosphate hydrolases"/>
    <property type="match status" value="1"/>
</dbReference>
<dbReference type="InterPro" id="IPR003439">
    <property type="entry name" value="ABC_transporter-like_ATP-bd"/>
</dbReference>
<gene>
    <name evidence="9" type="ordered locus">Dacet_1571</name>
</gene>
<dbReference type="CDD" id="cd03257">
    <property type="entry name" value="ABC_NikE_OppD_transporters"/>
    <property type="match status" value="1"/>
</dbReference>
<dbReference type="HOGENOM" id="CLU_000604_1_23_0"/>
<evidence type="ECO:0000256" key="5">
    <source>
        <dbReference type="ARBA" id="ARBA00022741"/>
    </source>
</evidence>